<feature type="chain" id="PRO_5045740673" evidence="1">
    <location>
        <begin position="28"/>
        <end position="69"/>
    </location>
</feature>
<name>A0ABY7VKY3_9GAMM</name>
<protein>
    <submittedName>
        <fullName evidence="2">Uncharacterized protein</fullName>
    </submittedName>
</protein>
<evidence type="ECO:0000256" key="1">
    <source>
        <dbReference type="SAM" id="SignalP"/>
    </source>
</evidence>
<sequence length="69" mass="7863">MNKKLMNKKLMLALMGMGIGLATTASAATSSECRQAYGMSNYYCNYLMDDDMCRHWVRIVRECGQELMI</sequence>
<feature type="signal peptide" evidence="1">
    <location>
        <begin position="1"/>
        <end position="27"/>
    </location>
</feature>
<evidence type="ECO:0000313" key="2">
    <source>
        <dbReference type="EMBL" id="WDE14175.1"/>
    </source>
</evidence>
<dbReference type="Proteomes" id="UP001215231">
    <property type="component" value="Chromosome"/>
</dbReference>
<accession>A0ABY7VKY3</accession>
<organism evidence="2 3">
    <name type="scientific">Thalassomonas haliotis</name>
    <dbReference type="NCBI Taxonomy" id="485448"/>
    <lineage>
        <taxon>Bacteria</taxon>
        <taxon>Pseudomonadati</taxon>
        <taxon>Pseudomonadota</taxon>
        <taxon>Gammaproteobacteria</taxon>
        <taxon>Alteromonadales</taxon>
        <taxon>Colwelliaceae</taxon>
        <taxon>Thalassomonas</taxon>
    </lineage>
</organism>
<evidence type="ECO:0000313" key="3">
    <source>
        <dbReference type="Proteomes" id="UP001215231"/>
    </source>
</evidence>
<proteinExistence type="predicted"/>
<dbReference type="EMBL" id="CP059693">
    <property type="protein sequence ID" value="WDE14175.1"/>
    <property type="molecule type" value="Genomic_DNA"/>
</dbReference>
<reference evidence="2 3" key="1">
    <citation type="journal article" date="2022" name="Mar. Drugs">
        <title>Bioassay-Guided Fractionation Leads to the Detection of Cholic Acid Generated by the Rare Thalassomonas sp.</title>
        <authorList>
            <person name="Pheiffer F."/>
            <person name="Schneider Y.K."/>
            <person name="Hansen E.H."/>
            <person name="Andersen J.H."/>
            <person name="Isaksson J."/>
            <person name="Busche T."/>
            <person name="R C."/>
            <person name="Kalinowski J."/>
            <person name="Zyl L.V."/>
            <person name="Trindade M."/>
        </authorList>
    </citation>
    <scope>NUCLEOTIDE SEQUENCE [LARGE SCALE GENOMIC DNA]</scope>
    <source>
        <strain evidence="2 3">A5K-61T</strain>
    </source>
</reference>
<dbReference type="RefSeq" id="WP_274054703.1">
    <property type="nucleotide sequence ID" value="NZ_CP059693.1"/>
</dbReference>
<keyword evidence="3" id="KW-1185">Reference proteome</keyword>
<keyword evidence="1" id="KW-0732">Signal</keyword>
<gene>
    <name evidence="2" type="ORF">H3N35_12625</name>
</gene>